<evidence type="ECO:0000313" key="1">
    <source>
        <dbReference type="EMBL" id="QBQ55367.1"/>
    </source>
</evidence>
<organism evidence="1 2">
    <name type="scientific">Nitrosococcus wardiae</name>
    <dbReference type="NCBI Taxonomy" id="1814290"/>
    <lineage>
        <taxon>Bacteria</taxon>
        <taxon>Pseudomonadati</taxon>
        <taxon>Pseudomonadota</taxon>
        <taxon>Gammaproteobacteria</taxon>
        <taxon>Chromatiales</taxon>
        <taxon>Chromatiaceae</taxon>
        <taxon>Nitrosococcus</taxon>
    </lineage>
</organism>
<keyword evidence="2" id="KW-1185">Reference proteome</keyword>
<dbReference type="KEGG" id="nwr:E3U44_13245"/>
<gene>
    <name evidence="1" type="ORF">E3U44_13245</name>
</gene>
<dbReference type="PANTHER" id="PTHR38134">
    <property type="entry name" value="SLR1395 PROTEIN"/>
    <property type="match status" value="1"/>
</dbReference>
<dbReference type="RefSeq" id="WP_134358627.1">
    <property type="nucleotide sequence ID" value="NZ_CP038033.1"/>
</dbReference>
<evidence type="ECO:0008006" key="3">
    <source>
        <dbReference type="Google" id="ProtNLM"/>
    </source>
</evidence>
<evidence type="ECO:0000313" key="2">
    <source>
        <dbReference type="Proteomes" id="UP000294325"/>
    </source>
</evidence>
<name>A0A4P7C190_9GAMM</name>
<dbReference type="AlphaFoldDB" id="A0A4P7C190"/>
<accession>A0A4P7C190</accession>
<dbReference type="Proteomes" id="UP000294325">
    <property type="component" value="Chromosome"/>
</dbReference>
<dbReference type="SUPFAM" id="SSF53756">
    <property type="entry name" value="UDP-Glycosyltransferase/glycogen phosphorylase"/>
    <property type="match status" value="1"/>
</dbReference>
<reference evidence="1 2" key="1">
    <citation type="submission" date="2019-03" db="EMBL/GenBank/DDBJ databases">
        <title>The genome sequence of Nitrosococcus wardiae strain D1FHST reveals the archetypal metabolic capacity of ammonia-oxidizing Gammaproteobacteria.</title>
        <authorList>
            <person name="Wang L."/>
            <person name="Lim C.K."/>
            <person name="Hanson T.E."/>
            <person name="Dang H."/>
            <person name="Klotz M.G."/>
        </authorList>
    </citation>
    <scope>NUCLEOTIDE SEQUENCE [LARGE SCALE GENOMIC DNA]</scope>
    <source>
        <strain evidence="1 2">D1FHS</strain>
    </source>
</reference>
<sequence length="360" mass="40396">MRTIAYFITPHGFGHGARACAVMNALQEIAPQIQFDIYTQVPLWFFQDSLSTHFNYHPLLTDIGLVQASPLHEDLKQTLERLDNFLPFDPLLVAKLVQQIEKSQCGLIICDIAPLGIAVAKETGIPAVLVENFTWDWIYKGYLDQVPEIQKHIDFTKDLFEGVDYHIQTQPLCHPTSVDLTTQPVSRKARLAKEAVRSKLGLPQDASVVLISMGGIPPQHYPFLAQMASWQGLFFVIPGVSESLQRHENLVLLPHHSEFFHPDLIQAADLVLGKLGYSTLAEAYWAGIPFGYVTRTRFRESEILGQFVEQEMGGFAMSETQFEAGDWISLLPPYLKLAPRKRTGPNGADQIARFILSLPS</sequence>
<dbReference type="OrthoDB" id="503106at2"/>
<dbReference type="PANTHER" id="PTHR38134:SF2">
    <property type="entry name" value="GALACTOKINASE"/>
    <property type="match status" value="1"/>
</dbReference>
<proteinExistence type="predicted"/>
<dbReference type="InterPro" id="IPR053205">
    <property type="entry name" value="GHMP_kinase_L-arabinokinase"/>
</dbReference>
<protein>
    <recommendedName>
        <fullName evidence="3">Glycosyl transferase</fullName>
    </recommendedName>
</protein>
<dbReference type="EMBL" id="CP038033">
    <property type="protein sequence ID" value="QBQ55367.1"/>
    <property type="molecule type" value="Genomic_DNA"/>
</dbReference>